<dbReference type="Proteomes" id="UP000662074">
    <property type="component" value="Unassembled WGS sequence"/>
</dbReference>
<dbReference type="GO" id="GO:0002161">
    <property type="term" value="F:aminoacyl-tRNA deacylase activity"/>
    <property type="evidence" value="ECO:0007669"/>
    <property type="project" value="InterPro"/>
</dbReference>
<dbReference type="RefSeq" id="WP_188415389.1">
    <property type="nucleotide sequence ID" value="NZ_BMDO01000003.1"/>
</dbReference>
<dbReference type="NCBIfam" id="NF004349">
    <property type="entry name" value="PRK05729.1"/>
    <property type="match status" value="1"/>
</dbReference>
<dbReference type="InterPro" id="IPR002300">
    <property type="entry name" value="aa-tRNA-synth_Ia"/>
</dbReference>
<gene>
    <name evidence="11 16" type="primary">valS</name>
    <name evidence="16" type="ORF">GCM10011425_15250</name>
</gene>
<sequence length="913" mass="104507">MSISKTYQFNEVEDKWYSYWLEHKFFKSVPDEREPYTIVIPPPNVTGVLHMGHMLNNTIQDVLIRRARMKGKNACWVPGTDHASIATEAKVVAMLKERGIAKTDLTREEFLSYAWEWKEKYGGIILEQLKKLGASCDWDRTRFTMEPDMSAAVIDTFIHLHKKGLIYRGVRMVNWDPKGLTAVSDEEVIRKEVNQKLYYIRYEVAGSEDLGARIKDGAKSEVEGVRSEDSATRTPRPATSEAPATYITIATTRPETIMADSAICINPNDERYTHLHGKTVYVPLINRAIPVILDEYVTMDFGTGCLKVTPAHDLNDYELGQKHNLPVIDILNDNGTLNEKAAILIGEDRFAARKKIAVLLEEAGALEKVEDYKSQIGFSERTDAVIEPKLSMQWFCKMTEMAKPALDYVLNGEVKLIPEKYINTYRHWMENVRDWNISRQLWWGQQIPAWYLPNGQYVVAKTAEEALAEAKALTTDNSQLTTADLRQDEDVVDTWFSSWLWPISVFDGFKDPENADINYYYPTNDLVTAPEILFFWVARMIMAGHEFKGQAPFKNVYLTGIVRDKLGRKMSKSLGNSPDPIDLIGKFGADGVRVGMLLCSPAGNDLMFDESYCEQGRNFANKIWNAFRLVKGWEVSEELENPNQTAISWFKNRFNQATAEIEEAFKDYRLSEAIMAVYKLVWDDFCAWYLEMVKPVYQQPIDVQTFNATIGYFEEIIKLLHPFMPFITEELWHDELFGTRTAEDCCIVAQLPSIEEWNTQQLNHFENVKQVITEIRNTRNNKKLSPKETLDLSIKQSSDVNYEAYLPVIKKLGNIGNINFTEEKVIGAVNFLVSTDEFFIPLSTNVDAGAELLRLQKEKDYLLGFLKSVDAKLSNEKFVNNAKPEVIDNERKKKADAEAKLKIVEDNLKFLAN</sequence>
<dbReference type="Pfam" id="PF08264">
    <property type="entry name" value="Anticodon_1"/>
    <property type="match status" value="1"/>
</dbReference>
<dbReference type="EMBL" id="BMDO01000003">
    <property type="protein sequence ID" value="GGI50313.1"/>
    <property type="molecule type" value="Genomic_DNA"/>
</dbReference>
<evidence type="ECO:0000256" key="9">
    <source>
        <dbReference type="ARBA" id="ARBA00023146"/>
    </source>
</evidence>
<dbReference type="GO" id="GO:0004832">
    <property type="term" value="F:valine-tRNA ligase activity"/>
    <property type="evidence" value="ECO:0007669"/>
    <property type="project" value="UniProtKB-UniRule"/>
</dbReference>
<keyword evidence="7 11" id="KW-0648">Protein biosynthesis</keyword>
<dbReference type="NCBIfam" id="TIGR00422">
    <property type="entry name" value="valS"/>
    <property type="match status" value="1"/>
</dbReference>
<keyword evidence="8 11" id="KW-0175">Coiled coil</keyword>
<dbReference type="InterPro" id="IPR010978">
    <property type="entry name" value="tRNA-bd_arm"/>
</dbReference>
<feature type="short sequence motif" description="'HIGH' region" evidence="11">
    <location>
        <begin position="43"/>
        <end position="53"/>
    </location>
</feature>
<dbReference type="EC" id="6.1.1.9" evidence="11"/>
<dbReference type="Gene3D" id="1.10.287.380">
    <property type="entry name" value="Valyl-tRNA synthetase, C-terminal domain"/>
    <property type="match status" value="1"/>
</dbReference>
<comment type="domain">
    <text evidence="11">ValRS has two distinct active sites: one for aminoacylation and one for editing. The misactivated threonine is translocated from the active site to the editing site.</text>
</comment>
<feature type="domain" description="Aminoacyl-tRNA synthetase class Ia" evidence="13">
    <location>
        <begin position="15"/>
        <end position="608"/>
    </location>
</feature>
<dbReference type="Pfam" id="PF10458">
    <property type="entry name" value="Val_tRNA-synt_C"/>
    <property type="match status" value="1"/>
</dbReference>
<organism evidence="16 17">
    <name type="scientific">Mucilaginibacter galii</name>
    <dbReference type="NCBI Taxonomy" id="2005073"/>
    <lineage>
        <taxon>Bacteria</taxon>
        <taxon>Pseudomonadati</taxon>
        <taxon>Bacteroidota</taxon>
        <taxon>Sphingobacteriia</taxon>
        <taxon>Sphingobacteriales</taxon>
        <taxon>Sphingobacteriaceae</taxon>
        <taxon>Mucilaginibacter</taxon>
    </lineage>
</organism>
<accession>A0A917N0Z5</accession>
<dbReference type="SUPFAM" id="SSF47323">
    <property type="entry name" value="Anticodon-binding domain of a subclass of class I aminoacyl-tRNA synthetases"/>
    <property type="match status" value="1"/>
</dbReference>
<feature type="binding site" evidence="11">
    <location>
        <position position="572"/>
    </location>
    <ligand>
        <name>ATP</name>
        <dbReference type="ChEBI" id="CHEBI:30616"/>
    </ligand>
</feature>
<dbReference type="Gene3D" id="3.40.50.620">
    <property type="entry name" value="HUPs"/>
    <property type="match status" value="2"/>
</dbReference>
<keyword evidence="6 11" id="KW-0067">ATP-binding</keyword>
<evidence type="ECO:0000256" key="7">
    <source>
        <dbReference type="ARBA" id="ARBA00022917"/>
    </source>
</evidence>
<feature type="domain" description="Valyl-tRNA synthetase tRNA-binding arm" evidence="15">
    <location>
        <begin position="850"/>
        <end position="911"/>
    </location>
</feature>
<proteinExistence type="inferred from homology"/>
<keyword evidence="3 11" id="KW-0963">Cytoplasm</keyword>
<dbReference type="SUPFAM" id="SSF52374">
    <property type="entry name" value="Nucleotidylyl transferase"/>
    <property type="match status" value="1"/>
</dbReference>
<feature type="compositionally biased region" description="Basic and acidic residues" evidence="12">
    <location>
        <begin position="218"/>
        <end position="231"/>
    </location>
</feature>
<dbReference type="InterPro" id="IPR001412">
    <property type="entry name" value="aa-tRNA-synth_I_CS"/>
</dbReference>
<evidence type="ECO:0000313" key="17">
    <source>
        <dbReference type="Proteomes" id="UP000662074"/>
    </source>
</evidence>
<evidence type="ECO:0000256" key="6">
    <source>
        <dbReference type="ARBA" id="ARBA00022840"/>
    </source>
</evidence>
<dbReference type="AlphaFoldDB" id="A0A917N0Z5"/>
<keyword evidence="4 11" id="KW-0436">Ligase</keyword>
<evidence type="ECO:0000259" key="14">
    <source>
        <dbReference type="Pfam" id="PF08264"/>
    </source>
</evidence>
<evidence type="ECO:0000259" key="13">
    <source>
        <dbReference type="Pfam" id="PF00133"/>
    </source>
</evidence>
<evidence type="ECO:0000256" key="11">
    <source>
        <dbReference type="HAMAP-Rule" id="MF_02004"/>
    </source>
</evidence>
<evidence type="ECO:0000259" key="15">
    <source>
        <dbReference type="Pfam" id="PF10458"/>
    </source>
</evidence>
<dbReference type="PANTHER" id="PTHR11946">
    <property type="entry name" value="VALYL-TRNA SYNTHETASES"/>
    <property type="match status" value="1"/>
</dbReference>
<name>A0A917N0Z5_9SPHI</name>
<reference evidence="16" key="1">
    <citation type="journal article" date="2014" name="Int. J. Syst. Evol. Microbiol.">
        <title>Complete genome sequence of Corynebacterium casei LMG S-19264T (=DSM 44701T), isolated from a smear-ripened cheese.</title>
        <authorList>
            <consortium name="US DOE Joint Genome Institute (JGI-PGF)"/>
            <person name="Walter F."/>
            <person name="Albersmeier A."/>
            <person name="Kalinowski J."/>
            <person name="Ruckert C."/>
        </authorList>
    </citation>
    <scope>NUCLEOTIDE SEQUENCE</scope>
    <source>
        <strain evidence="16">CCM 8711</strain>
    </source>
</reference>
<feature type="region of interest" description="Disordered" evidence="12">
    <location>
        <begin position="218"/>
        <end position="240"/>
    </location>
</feature>
<dbReference type="InterPro" id="IPR019499">
    <property type="entry name" value="Val-tRNA_synth_tRNA-bd"/>
</dbReference>
<keyword evidence="9 11" id="KW-0030">Aminoacyl-tRNA synthetase</keyword>
<dbReference type="FunFam" id="3.40.50.620:FF:000032">
    <property type="entry name" value="Valine--tRNA ligase"/>
    <property type="match status" value="1"/>
</dbReference>
<evidence type="ECO:0000313" key="16">
    <source>
        <dbReference type="EMBL" id="GGI50313.1"/>
    </source>
</evidence>
<dbReference type="PROSITE" id="PS00178">
    <property type="entry name" value="AA_TRNA_LIGASE_I"/>
    <property type="match status" value="1"/>
</dbReference>
<comment type="function">
    <text evidence="11">Catalyzes the attachment of valine to tRNA(Val). As ValRS can inadvertently accommodate and process structurally similar amino acids such as threonine, to avoid such errors, it has a 'posttransfer' editing activity that hydrolyzes mischarged Thr-tRNA(Val) in a tRNA-dependent manner.</text>
</comment>
<dbReference type="GO" id="GO:0005524">
    <property type="term" value="F:ATP binding"/>
    <property type="evidence" value="ECO:0007669"/>
    <property type="project" value="UniProtKB-UniRule"/>
</dbReference>
<evidence type="ECO:0000256" key="4">
    <source>
        <dbReference type="ARBA" id="ARBA00022598"/>
    </source>
</evidence>
<dbReference type="Gene3D" id="1.10.730.10">
    <property type="entry name" value="Isoleucyl-tRNA Synthetase, Domain 1"/>
    <property type="match status" value="1"/>
</dbReference>
<dbReference type="PRINTS" id="PR00986">
    <property type="entry name" value="TRNASYNTHVAL"/>
</dbReference>
<protein>
    <recommendedName>
        <fullName evidence="11">Valine--tRNA ligase</fullName>
        <ecNumber evidence="11">6.1.1.9</ecNumber>
    </recommendedName>
    <alternativeName>
        <fullName evidence="11">Valyl-tRNA synthetase</fullName>
        <shortName evidence="11">ValRS</shortName>
    </alternativeName>
</protein>
<dbReference type="FunFam" id="3.90.740.10:FF:000010">
    <property type="entry name" value="Valine--tRNA ligase"/>
    <property type="match status" value="1"/>
</dbReference>
<dbReference type="InterPro" id="IPR009008">
    <property type="entry name" value="Val/Leu/Ile-tRNA-synth_edit"/>
</dbReference>
<dbReference type="CDD" id="cd07962">
    <property type="entry name" value="Anticodon_Ia_Val"/>
    <property type="match status" value="1"/>
</dbReference>
<feature type="short sequence motif" description="'KMSKS' region" evidence="11">
    <location>
        <begin position="569"/>
        <end position="573"/>
    </location>
</feature>
<comment type="domain">
    <text evidence="11">The C-terminal coiled-coil domain is crucial for aminoacylation activity.</text>
</comment>
<dbReference type="SUPFAM" id="SSF46589">
    <property type="entry name" value="tRNA-binding arm"/>
    <property type="match status" value="1"/>
</dbReference>
<dbReference type="InterPro" id="IPR002303">
    <property type="entry name" value="Valyl-tRNA_ligase"/>
</dbReference>
<dbReference type="GO" id="GO:0006438">
    <property type="term" value="P:valyl-tRNA aminoacylation"/>
    <property type="evidence" value="ECO:0007669"/>
    <property type="project" value="UniProtKB-UniRule"/>
</dbReference>
<evidence type="ECO:0000256" key="5">
    <source>
        <dbReference type="ARBA" id="ARBA00022741"/>
    </source>
</evidence>
<evidence type="ECO:0000256" key="12">
    <source>
        <dbReference type="SAM" id="MobiDB-lite"/>
    </source>
</evidence>
<evidence type="ECO:0000256" key="10">
    <source>
        <dbReference type="ARBA" id="ARBA00047552"/>
    </source>
</evidence>
<keyword evidence="17" id="KW-1185">Reference proteome</keyword>
<comment type="caution">
    <text evidence="16">The sequence shown here is derived from an EMBL/GenBank/DDBJ whole genome shotgun (WGS) entry which is preliminary data.</text>
</comment>
<feature type="domain" description="Methionyl/Valyl/Leucyl/Isoleucyl-tRNA synthetase anticodon-binding" evidence="14">
    <location>
        <begin position="649"/>
        <end position="792"/>
    </location>
</feature>
<reference evidence="16" key="2">
    <citation type="submission" date="2020-09" db="EMBL/GenBank/DDBJ databases">
        <authorList>
            <person name="Sun Q."/>
            <person name="Sedlacek I."/>
        </authorList>
    </citation>
    <scope>NUCLEOTIDE SEQUENCE</scope>
    <source>
        <strain evidence="16">CCM 8711</strain>
    </source>
</reference>
<dbReference type="Pfam" id="PF00133">
    <property type="entry name" value="tRNA-synt_1"/>
    <property type="match status" value="1"/>
</dbReference>
<comment type="catalytic activity">
    <reaction evidence="10 11">
        <text>tRNA(Val) + L-valine + ATP = L-valyl-tRNA(Val) + AMP + diphosphate</text>
        <dbReference type="Rhea" id="RHEA:10704"/>
        <dbReference type="Rhea" id="RHEA-COMP:9672"/>
        <dbReference type="Rhea" id="RHEA-COMP:9708"/>
        <dbReference type="ChEBI" id="CHEBI:30616"/>
        <dbReference type="ChEBI" id="CHEBI:33019"/>
        <dbReference type="ChEBI" id="CHEBI:57762"/>
        <dbReference type="ChEBI" id="CHEBI:78442"/>
        <dbReference type="ChEBI" id="CHEBI:78537"/>
        <dbReference type="ChEBI" id="CHEBI:456215"/>
        <dbReference type="EC" id="6.1.1.9"/>
    </reaction>
</comment>
<dbReference type="GO" id="GO:0005829">
    <property type="term" value="C:cytosol"/>
    <property type="evidence" value="ECO:0007669"/>
    <property type="project" value="TreeGrafter"/>
</dbReference>
<comment type="subunit">
    <text evidence="2 11">Monomer.</text>
</comment>
<evidence type="ECO:0000256" key="8">
    <source>
        <dbReference type="ARBA" id="ARBA00023054"/>
    </source>
</evidence>
<evidence type="ECO:0000256" key="2">
    <source>
        <dbReference type="ARBA" id="ARBA00011245"/>
    </source>
</evidence>
<evidence type="ECO:0000256" key="3">
    <source>
        <dbReference type="ARBA" id="ARBA00022490"/>
    </source>
</evidence>
<dbReference type="HAMAP" id="MF_02004">
    <property type="entry name" value="Val_tRNA_synth_type1"/>
    <property type="match status" value="1"/>
</dbReference>
<dbReference type="PANTHER" id="PTHR11946:SF109">
    <property type="entry name" value="VALINE--TRNA LIGASE"/>
    <property type="match status" value="1"/>
</dbReference>
<dbReference type="Gene3D" id="3.90.740.10">
    <property type="entry name" value="Valyl/Leucyl/Isoleucyl-tRNA synthetase, editing domain"/>
    <property type="match status" value="1"/>
</dbReference>
<keyword evidence="5 11" id="KW-0547">Nucleotide-binding</keyword>
<evidence type="ECO:0000256" key="1">
    <source>
        <dbReference type="ARBA" id="ARBA00004496"/>
    </source>
</evidence>
<comment type="similarity">
    <text evidence="11">Belongs to the class-I aminoacyl-tRNA synthetase family. ValS type 1 subfamily.</text>
</comment>
<dbReference type="InterPro" id="IPR013155">
    <property type="entry name" value="M/V/L/I-tRNA-synth_anticd-bd"/>
</dbReference>
<dbReference type="InterPro" id="IPR014729">
    <property type="entry name" value="Rossmann-like_a/b/a_fold"/>
</dbReference>
<dbReference type="InterPro" id="IPR033705">
    <property type="entry name" value="Anticodon_Ia_Val"/>
</dbReference>
<dbReference type="InterPro" id="IPR009080">
    <property type="entry name" value="tRNAsynth_Ia_anticodon-bd"/>
</dbReference>
<dbReference type="SUPFAM" id="SSF50677">
    <property type="entry name" value="ValRS/IleRS/LeuRS editing domain"/>
    <property type="match status" value="1"/>
</dbReference>
<dbReference type="InterPro" id="IPR037118">
    <property type="entry name" value="Val-tRNA_synth_C_sf"/>
</dbReference>
<dbReference type="CDD" id="cd00817">
    <property type="entry name" value="ValRS_core"/>
    <property type="match status" value="1"/>
</dbReference>
<comment type="subcellular location">
    <subcellularLocation>
        <location evidence="1 11">Cytoplasm</location>
    </subcellularLocation>
</comment>